<evidence type="ECO:0000259" key="7">
    <source>
        <dbReference type="Pfam" id="PF06429"/>
    </source>
</evidence>
<dbReference type="InterPro" id="IPR002371">
    <property type="entry name" value="FlgK"/>
</dbReference>
<dbReference type="OrthoDB" id="9802553at2"/>
<keyword evidence="12" id="KW-1185">Reference proteome</keyword>
<dbReference type="InterPro" id="IPR053927">
    <property type="entry name" value="FlgK_helical"/>
</dbReference>
<dbReference type="Pfam" id="PF21159">
    <property type="entry name" value="FlgK_2nd"/>
    <property type="match status" value="1"/>
</dbReference>
<evidence type="ECO:0000256" key="2">
    <source>
        <dbReference type="ARBA" id="ARBA00004613"/>
    </source>
</evidence>
<dbReference type="EMBL" id="LOCQ01000046">
    <property type="protein sequence ID" value="OBV40560.1"/>
    <property type="molecule type" value="Genomic_DNA"/>
</dbReference>
<sequence>MTSNLLSIGKSGLLAAQVGLSTTGHNITNVNVAGYNRQTVQQQTANANYAGYGYVGTGTEVSQIKRQYDSFMSTQVNAAQSSTSSLNAYYTQISQIDNMLADSTAGLSPSLQDFFKGVQDFSSNPSSVASRQALLSSASSLTGRFQGLSARLSEIGAGVDSQITSNVAVINTYAKQIAELNVSISQLTVDPALQPNDLLDQRDQLVNELNKYVKTTAQPGSNNTITLSIGSGQPLVVANRSFELAATPSLTDPNRVEVGYVTGSSVTILPENALAGGSLGGLLEFRSGALDRVQNSLGKVAAGLATTFNEQHKLGQDLNGDMGGDFFKIPDPQIGASRLNSASSTTVLSAKISDPGALTASDYNMRYDGNNYVVTRQSDGARTVINPYPQTGPQTIDGVDFSVSGTAAEGDNYVIRPTASVAAGLGVLINDRNKLAAAAPIATGAPVSNTGSGKLSAGTVDKNYLAAGNALTTPVTLTYNKASNALSGFPADKAVTVKGLDGNSTTYPAGTASIAYTAGDHFSFGGIGVTMTGAPANGDTYTISPNKGGVGDNRNAVALAALQTKNILDGGNATFQGSYAEAVSFVGNKTREVQVSGLASQALLEQTTNQQQAVSGVNLDEEAANLLRYQQAYQACGKVMQIASTLFDVVIGLGR</sequence>
<dbReference type="SUPFAM" id="SSF64518">
    <property type="entry name" value="Phase 1 flagellin"/>
    <property type="match status" value="2"/>
</dbReference>
<evidence type="ECO:0000256" key="3">
    <source>
        <dbReference type="ARBA" id="ARBA00009677"/>
    </source>
</evidence>
<comment type="caution">
    <text evidence="11">The sequence shown here is derived from an EMBL/GenBank/DDBJ whole genome shotgun (WGS) entry which is preliminary data.</text>
</comment>
<dbReference type="Pfam" id="PF21158">
    <property type="entry name" value="flgK_1st_1"/>
    <property type="match status" value="1"/>
</dbReference>
<reference evidence="11 12" key="1">
    <citation type="submission" date="2016-04" db="EMBL/GenBank/DDBJ databases">
        <title>Draft genome sequence of Janthinobacterium psychrotolerans sp. nov., isolated from freshwater sediments in Denmark.</title>
        <authorList>
            <person name="Gong X."/>
            <person name="Skrivergaard S."/>
            <person name="Korsgaard B.S."/>
            <person name="Schreiber L."/>
            <person name="Marshall I.P."/>
            <person name="Finster K."/>
            <person name="Schramm A."/>
        </authorList>
    </citation>
    <scope>NUCLEOTIDE SEQUENCE [LARGE SCALE GENOMIC DNA]</scope>
    <source>
        <strain evidence="11 12">S3-2</strain>
    </source>
</reference>
<dbReference type="InterPro" id="IPR049474">
    <property type="entry name" value="FlgK_D3"/>
</dbReference>
<evidence type="ECO:0000256" key="4">
    <source>
        <dbReference type="ARBA" id="ARBA00016244"/>
    </source>
</evidence>
<dbReference type="RefSeq" id="WP_065306840.1">
    <property type="nucleotide sequence ID" value="NZ_LOCQ01000046.1"/>
</dbReference>
<dbReference type="GO" id="GO:0005198">
    <property type="term" value="F:structural molecule activity"/>
    <property type="evidence" value="ECO:0007669"/>
    <property type="project" value="InterPro"/>
</dbReference>
<accession>A0A1A7C718</accession>
<dbReference type="InterPro" id="IPR049119">
    <property type="entry name" value="FlgK_D2-like"/>
</dbReference>
<evidence type="ECO:0000256" key="1">
    <source>
        <dbReference type="ARBA" id="ARBA00004365"/>
    </source>
</evidence>
<keyword evidence="11" id="KW-0966">Cell projection</keyword>
<feature type="domain" description="Flagellar hook-associated protein FlgK helical" evidence="10">
    <location>
        <begin position="93"/>
        <end position="327"/>
    </location>
</feature>
<feature type="domain" description="Flagellar hook-associated protein 1 D3" evidence="9">
    <location>
        <begin position="440"/>
        <end position="545"/>
    </location>
</feature>
<dbReference type="Pfam" id="PF06429">
    <property type="entry name" value="Flg_bbr_C"/>
    <property type="match status" value="1"/>
</dbReference>
<evidence type="ECO:0000256" key="6">
    <source>
        <dbReference type="ARBA" id="ARBA00023143"/>
    </source>
</evidence>
<dbReference type="AlphaFoldDB" id="A0A1A7C718"/>
<dbReference type="GO" id="GO:0044780">
    <property type="term" value="P:bacterial-type flagellum assembly"/>
    <property type="evidence" value="ECO:0007669"/>
    <property type="project" value="InterPro"/>
</dbReference>
<dbReference type="STRING" id="1747903.ASR47_101760"/>
<dbReference type="PATRIC" id="fig|1747903.4.peg.4200"/>
<dbReference type="GO" id="GO:0009424">
    <property type="term" value="C:bacterial-type flagellum hook"/>
    <property type="evidence" value="ECO:0007669"/>
    <property type="project" value="InterPro"/>
</dbReference>
<dbReference type="PRINTS" id="PR01005">
    <property type="entry name" value="FLGHOOKAP1"/>
</dbReference>
<evidence type="ECO:0000259" key="8">
    <source>
        <dbReference type="Pfam" id="PF21158"/>
    </source>
</evidence>
<evidence type="ECO:0000313" key="11">
    <source>
        <dbReference type="EMBL" id="OBV40560.1"/>
    </source>
</evidence>
<proteinExistence type="inferred from homology"/>
<dbReference type="Pfam" id="PF22638">
    <property type="entry name" value="FlgK_D1"/>
    <property type="match status" value="1"/>
</dbReference>
<dbReference type="PANTHER" id="PTHR30033:SF1">
    <property type="entry name" value="FLAGELLAR HOOK-ASSOCIATED PROTEIN 1"/>
    <property type="match status" value="1"/>
</dbReference>
<comment type="similarity">
    <text evidence="3">Belongs to the flagella basal body rod proteins family.</text>
</comment>
<keyword evidence="6" id="KW-0975">Bacterial flagellum</keyword>
<feature type="domain" description="Flagellar hook-associated protein 1 D2-like" evidence="8">
    <location>
        <begin position="342"/>
        <end position="417"/>
    </location>
</feature>
<protein>
    <recommendedName>
        <fullName evidence="4">Flagellar hook-associated protein 1</fullName>
    </recommendedName>
</protein>
<comment type="subcellular location">
    <subcellularLocation>
        <location evidence="1">Bacterial flagellum</location>
    </subcellularLocation>
    <subcellularLocation>
        <location evidence="2">Secreted</location>
    </subcellularLocation>
</comment>
<evidence type="ECO:0000259" key="9">
    <source>
        <dbReference type="Pfam" id="PF21159"/>
    </source>
</evidence>
<keyword evidence="5" id="KW-0964">Secreted</keyword>
<dbReference type="Proteomes" id="UP000092713">
    <property type="component" value="Unassembled WGS sequence"/>
</dbReference>
<dbReference type="InterPro" id="IPR010930">
    <property type="entry name" value="Flg_bb/hook_C_dom"/>
</dbReference>
<name>A0A1A7C718_9BURK</name>
<evidence type="ECO:0000313" key="12">
    <source>
        <dbReference type="Proteomes" id="UP000092713"/>
    </source>
</evidence>
<dbReference type="GO" id="GO:0005576">
    <property type="term" value="C:extracellular region"/>
    <property type="evidence" value="ECO:0007669"/>
    <property type="project" value="UniProtKB-SubCell"/>
</dbReference>
<dbReference type="NCBIfam" id="TIGR02492">
    <property type="entry name" value="flgK_ends"/>
    <property type="match status" value="1"/>
</dbReference>
<feature type="domain" description="Flagellar basal-body/hook protein C-terminal" evidence="7">
    <location>
        <begin position="614"/>
        <end position="651"/>
    </location>
</feature>
<evidence type="ECO:0000256" key="5">
    <source>
        <dbReference type="ARBA" id="ARBA00022525"/>
    </source>
</evidence>
<keyword evidence="11" id="KW-0282">Flagellum</keyword>
<organism evidence="11 12">
    <name type="scientific">Janthinobacterium psychrotolerans</name>
    <dbReference type="NCBI Taxonomy" id="1747903"/>
    <lineage>
        <taxon>Bacteria</taxon>
        <taxon>Pseudomonadati</taxon>
        <taxon>Pseudomonadota</taxon>
        <taxon>Betaproteobacteria</taxon>
        <taxon>Burkholderiales</taxon>
        <taxon>Oxalobacteraceae</taxon>
        <taxon>Janthinobacterium</taxon>
    </lineage>
</organism>
<keyword evidence="11" id="KW-0969">Cilium</keyword>
<gene>
    <name evidence="11" type="ORF">ASR47_101760</name>
</gene>
<evidence type="ECO:0000259" key="10">
    <source>
        <dbReference type="Pfam" id="PF22638"/>
    </source>
</evidence>
<dbReference type="PANTHER" id="PTHR30033">
    <property type="entry name" value="FLAGELLAR HOOK-ASSOCIATED PROTEIN 1"/>
    <property type="match status" value="1"/>
</dbReference>